<dbReference type="Proteomes" id="UP001472677">
    <property type="component" value="Unassembled WGS sequence"/>
</dbReference>
<protein>
    <submittedName>
        <fullName evidence="1">Uncharacterized protein</fullName>
    </submittedName>
</protein>
<accession>A0ABR2BNG6</accession>
<proteinExistence type="predicted"/>
<reference evidence="1 2" key="1">
    <citation type="journal article" date="2024" name="G3 (Bethesda)">
        <title>Genome assembly of Hibiscus sabdariffa L. provides insights into metabolisms of medicinal natural products.</title>
        <authorList>
            <person name="Kim T."/>
        </authorList>
    </citation>
    <scope>NUCLEOTIDE SEQUENCE [LARGE SCALE GENOMIC DNA]</scope>
    <source>
        <strain evidence="1">TK-2024</strain>
        <tissue evidence="1">Old leaves</tissue>
    </source>
</reference>
<organism evidence="1 2">
    <name type="scientific">Hibiscus sabdariffa</name>
    <name type="common">roselle</name>
    <dbReference type="NCBI Taxonomy" id="183260"/>
    <lineage>
        <taxon>Eukaryota</taxon>
        <taxon>Viridiplantae</taxon>
        <taxon>Streptophyta</taxon>
        <taxon>Embryophyta</taxon>
        <taxon>Tracheophyta</taxon>
        <taxon>Spermatophyta</taxon>
        <taxon>Magnoliopsida</taxon>
        <taxon>eudicotyledons</taxon>
        <taxon>Gunneridae</taxon>
        <taxon>Pentapetalae</taxon>
        <taxon>rosids</taxon>
        <taxon>malvids</taxon>
        <taxon>Malvales</taxon>
        <taxon>Malvaceae</taxon>
        <taxon>Malvoideae</taxon>
        <taxon>Hibiscus</taxon>
    </lineage>
</organism>
<sequence length="69" mass="7426">MDETKMAEAKCHFTPEKQENSKPGAGVRKIRGCCPTTRKKGPGGFMNILCNVLGCCGLLSACYDPPTPH</sequence>
<dbReference type="EMBL" id="JBBPBM010000098">
    <property type="protein sequence ID" value="KAK8508681.1"/>
    <property type="molecule type" value="Genomic_DNA"/>
</dbReference>
<name>A0ABR2BNG6_9ROSI</name>
<keyword evidence="2" id="KW-1185">Reference proteome</keyword>
<evidence type="ECO:0000313" key="1">
    <source>
        <dbReference type="EMBL" id="KAK8508681.1"/>
    </source>
</evidence>
<gene>
    <name evidence="1" type="ORF">V6N12_032676</name>
</gene>
<comment type="caution">
    <text evidence="1">The sequence shown here is derived from an EMBL/GenBank/DDBJ whole genome shotgun (WGS) entry which is preliminary data.</text>
</comment>
<evidence type="ECO:0000313" key="2">
    <source>
        <dbReference type="Proteomes" id="UP001472677"/>
    </source>
</evidence>